<proteinExistence type="predicted"/>
<dbReference type="OrthoDB" id="3790530at2"/>
<dbReference type="RefSeq" id="WP_106209781.1">
    <property type="nucleotide sequence ID" value="NZ_PVTL01000001.1"/>
</dbReference>
<keyword evidence="1" id="KW-0812">Transmembrane</keyword>
<organism evidence="2 3">
    <name type="scientific">Glaciihabitans tibetensis</name>
    <dbReference type="NCBI Taxonomy" id="1266600"/>
    <lineage>
        <taxon>Bacteria</taxon>
        <taxon>Bacillati</taxon>
        <taxon>Actinomycetota</taxon>
        <taxon>Actinomycetes</taxon>
        <taxon>Micrococcales</taxon>
        <taxon>Microbacteriaceae</taxon>
        <taxon>Glaciihabitans</taxon>
    </lineage>
</organism>
<evidence type="ECO:0000256" key="1">
    <source>
        <dbReference type="SAM" id="Phobius"/>
    </source>
</evidence>
<evidence type="ECO:0000313" key="3">
    <source>
        <dbReference type="Proteomes" id="UP000237983"/>
    </source>
</evidence>
<dbReference type="AlphaFoldDB" id="A0A2T0VK62"/>
<comment type="caution">
    <text evidence="2">The sequence shown here is derived from an EMBL/GenBank/DDBJ whole genome shotgun (WGS) entry which is preliminary data.</text>
</comment>
<feature type="transmembrane region" description="Helical" evidence="1">
    <location>
        <begin position="98"/>
        <end position="116"/>
    </location>
</feature>
<dbReference type="InterPro" id="IPR014509">
    <property type="entry name" value="YjdF-like"/>
</dbReference>
<dbReference type="Pfam" id="PF09997">
    <property type="entry name" value="DUF2238"/>
    <property type="match status" value="1"/>
</dbReference>
<evidence type="ECO:0000313" key="2">
    <source>
        <dbReference type="EMBL" id="PRY70573.1"/>
    </source>
</evidence>
<name>A0A2T0VK62_9MICO</name>
<keyword evidence="1" id="KW-1133">Transmembrane helix</keyword>
<protein>
    <submittedName>
        <fullName evidence="2">Uncharacterized protein</fullName>
    </submittedName>
</protein>
<keyword evidence="1" id="KW-0472">Membrane</keyword>
<dbReference type="EMBL" id="PVTL01000001">
    <property type="protein sequence ID" value="PRY70573.1"/>
    <property type="molecule type" value="Genomic_DNA"/>
</dbReference>
<sequence>MSTTTENRVFDELVRPPATPVRAVADVLRLLGVLSIAVAVAFVGGTAIPLFALVLLGQLLPRLLGLRPALDLATGAVLLVAGWSNPLDLYRSIPHWDLLVHFAANGLIAVLAYQLFVRFISPVEQGKTVLTTAFGMSAGVIWELGEWFGHTFIDSAVVVEYGDTIGDLSVGALGALVAGLAMPLLTSRPRHPSE</sequence>
<feature type="transmembrane region" description="Helical" evidence="1">
    <location>
        <begin position="165"/>
        <end position="185"/>
    </location>
</feature>
<keyword evidence="3" id="KW-1185">Reference proteome</keyword>
<accession>A0A2T0VK62</accession>
<feature type="transmembrane region" description="Helical" evidence="1">
    <location>
        <begin position="30"/>
        <end position="56"/>
    </location>
</feature>
<feature type="transmembrane region" description="Helical" evidence="1">
    <location>
        <begin position="68"/>
        <end position="86"/>
    </location>
</feature>
<gene>
    <name evidence="2" type="ORF">B0I08_101710</name>
</gene>
<feature type="transmembrane region" description="Helical" evidence="1">
    <location>
        <begin position="128"/>
        <end position="145"/>
    </location>
</feature>
<reference evidence="2 3" key="1">
    <citation type="submission" date="2018-03" db="EMBL/GenBank/DDBJ databases">
        <title>Genomic Encyclopedia of Type Strains, Phase III (KMG-III): the genomes of soil and plant-associated and newly described type strains.</title>
        <authorList>
            <person name="Whitman W."/>
        </authorList>
    </citation>
    <scope>NUCLEOTIDE SEQUENCE [LARGE SCALE GENOMIC DNA]</scope>
    <source>
        <strain evidence="2 3">CGMCC 1.12484</strain>
    </source>
</reference>
<dbReference type="Proteomes" id="UP000237983">
    <property type="component" value="Unassembled WGS sequence"/>
</dbReference>